<dbReference type="EMBL" id="LK932511">
    <property type="protein sequence ID" value="CDS86869.1"/>
    <property type="molecule type" value="Genomic_DNA"/>
</dbReference>
<reference evidence="4" key="2">
    <citation type="journal article" date="2018" name="Genome Biol.">
        <title>SKESA: strategic k-mer extension for scrupulous assemblies.</title>
        <authorList>
            <person name="Souvorov A."/>
            <person name="Agarwala R."/>
            <person name="Lipman D.J."/>
        </authorList>
    </citation>
    <scope>NUCLEOTIDE SEQUENCE</scope>
    <source>
        <strain evidence="5">Clostridioides</strain>
        <strain evidence="4">HN1000</strain>
    </source>
</reference>
<dbReference type="Gene3D" id="1.10.10.60">
    <property type="entry name" value="Homeodomain-like"/>
    <property type="match status" value="1"/>
</dbReference>
<dbReference type="Proteomes" id="UP000346772">
    <property type="component" value="Unassembled WGS sequence"/>
</dbReference>
<dbReference type="AlphaFoldDB" id="A0A031WGU9"/>
<keyword evidence="6" id="KW-0238">DNA-binding</keyword>
<dbReference type="Pfam" id="PF02954">
    <property type="entry name" value="HTH_8"/>
    <property type="match status" value="1"/>
</dbReference>
<evidence type="ECO:0000259" key="1">
    <source>
        <dbReference type="Pfam" id="PF02954"/>
    </source>
</evidence>
<accession>A0A031WGU9</accession>
<evidence type="ECO:0000313" key="2">
    <source>
        <dbReference type="EMBL" id="CDS86869.1"/>
    </source>
</evidence>
<evidence type="ECO:0000313" key="6">
    <source>
        <dbReference type="EMBL" id="SJR84394.1"/>
    </source>
</evidence>
<dbReference type="PATRIC" id="fig|1496.1371.peg.3198"/>
<reference evidence="9 12" key="3">
    <citation type="submission" date="2019-04" db="EMBL/GenBank/DDBJ databases">
        <authorList>
            <consortium name="Pathogen Informatics"/>
        </authorList>
    </citation>
    <scope>NUCLEOTIDE SEQUENCE [LARGE SCALE GENOMIC DNA]</scope>
    <source>
        <strain evidence="8 11">078GUE027</strain>
        <strain evidence="7">Clo34</strain>
        <strain evidence="13">clo34</strain>
        <strain evidence="12">tl291</strain>
        <strain evidence="9">Tl291</strain>
        <strain evidence="6 10">VRECD0157</strain>
    </source>
</reference>
<dbReference type="OrthoDB" id="1669674at2"/>
<dbReference type="Proteomes" id="UP000879542">
    <property type="component" value="Unassembled WGS sequence"/>
</dbReference>
<dbReference type="EMBL" id="DAEPXK010000005">
    <property type="protein sequence ID" value="HBH1541235.1"/>
    <property type="molecule type" value="Genomic_DNA"/>
</dbReference>
<reference evidence="4" key="4">
    <citation type="submission" date="2021-06" db="EMBL/GenBank/DDBJ databases">
        <authorList>
            <consortium name="NCBI Pathogen Detection Project"/>
        </authorList>
    </citation>
    <scope>NUCLEOTIDE SEQUENCE</scope>
    <source>
        <strain evidence="5">Clostridioides</strain>
        <strain evidence="4">HN1000</strain>
    </source>
</reference>
<dbReference type="InterPro" id="IPR009057">
    <property type="entry name" value="Homeodomain-like_sf"/>
</dbReference>
<dbReference type="Proteomes" id="UP000411588">
    <property type="component" value="Unassembled WGS sequence"/>
</dbReference>
<feature type="domain" description="DNA binding HTH" evidence="1">
    <location>
        <begin position="150"/>
        <end position="193"/>
    </location>
</feature>
<dbReference type="Proteomes" id="UP000372533">
    <property type="component" value="Unassembled WGS sequence"/>
</dbReference>
<evidence type="ECO:0000313" key="4">
    <source>
        <dbReference type="EMBL" id="HBH1541235.1"/>
    </source>
</evidence>
<evidence type="ECO:0000313" key="3">
    <source>
        <dbReference type="EMBL" id="CDT21102.1"/>
    </source>
</evidence>
<organism evidence="3">
    <name type="scientific">Clostridioides difficile</name>
    <name type="common">Peptoclostridium difficile</name>
    <dbReference type="NCBI Taxonomy" id="1496"/>
    <lineage>
        <taxon>Bacteria</taxon>
        <taxon>Bacillati</taxon>
        <taxon>Bacillota</taxon>
        <taxon>Clostridia</taxon>
        <taxon>Peptostreptococcales</taxon>
        <taxon>Peptostreptococcaceae</taxon>
        <taxon>Clostridioides</taxon>
    </lineage>
</organism>
<evidence type="ECO:0000313" key="10">
    <source>
        <dbReference type="Proteomes" id="UP000189137"/>
    </source>
</evidence>
<dbReference type="InterPro" id="IPR002197">
    <property type="entry name" value="HTH_Fis"/>
</dbReference>
<gene>
    <name evidence="3" type="ORF">BN1095_340190</name>
    <name evidence="2" type="ORF">BN1096_580013</name>
    <name evidence="4" type="ORF">KRM00_000693</name>
    <name evidence="5" type="ORF">KRQ00_002765</name>
    <name evidence="9" type="ORF">SAMEA1402366_00733</name>
    <name evidence="7" type="ORF">SAMEA1402399_02159</name>
    <name evidence="8" type="ORF">SAMEA1710456_00882</name>
    <name evidence="6" type="ORF">SAMEA3375112_00345</name>
</gene>
<protein>
    <submittedName>
        <fullName evidence="4">Fis family transcriptional regulator</fullName>
    </submittedName>
    <submittedName>
        <fullName evidence="3 7">Sigma-54-dependent transcriptional regulator</fullName>
    </submittedName>
    <submittedName>
        <fullName evidence="6">Transcriptional regulator containing PAS, AAA-type ATPase, and DNA-binding domains</fullName>
    </submittedName>
</protein>
<dbReference type="EMBL" id="FUPS01000001">
    <property type="protein sequence ID" value="SJR84394.1"/>
    <property type="molecule type" value="Genomic_DNA"/>
</dbReference>
<evidence type="ECO:0000313" key="11">
    <source>
        <dbReference type="Proteomes" id="UP000346772"/>
    </source>
</evidence>
<dbReference type="Proteomes" id="UP000189137">
    <property type="component" value="Unassembled WGS sequence"/>
</dbReference>
<evidence type="ECO:0000313" key="9">
    <source>
        <dbReference type="EMBL" id="VHX96831.1"/>
    </source>
</evidence>
<dbReference type="GO" id="GO:0043565">
    <property type="term" value="F:sequence-specific DNA binding"/>
    <property type="evidence" value="ECO:0007669"/>
    <property type="project" value="InterPro"/>
</dbReference>
<sequence length="197" mass="22120">MNLNNITNYVQSICENISNVLDVDVTLVTKDLTRIAGTGIFRGKIGETISEKSVYSLVLKDGKSYVINKEIEENCNKCANRENCKELADICTPVKMGEHILGILGIAAFNEEQKEKILSKDKELTAFVRSMSDLISFKLDELYKQEVKTIDDLEREAIENAIKKYGSNTEGMKKVAEALNIGIATLYRKVKKFNIKS</sequence>
<dbReference type="RefSeq" id="WP_003419857.1">
    <property type="nucleotide sequence ID" value="NZ_AP025558.1"/>
</dbReference>
<evidence type="ECO:0000313" key="13">
    <source>
        <dbReference type="Proteomes" id="UP000411588"/>
    </source>
</evidence>
<evidence type="ECO:0000313" key="5">
    <source>
        <dbReference type="EMBL" id="HBH2620983.1"/>
    </source>
</evidence>
<dbReference type="EMBL" id="DAEQIJ010000014">
    <property type="protein sequence ID" value="HBH2620983.1"/>
    <property type="molecule type" value="Genomic_DNA"/>
</dbReference>
<reference evidence="3" key="1">
    <citation type="submission" date="2014-07" db="EMBL/GenBank/DDBJ databases">
        <authorList>
            <person name="Monot Marc"/>
        </authorList>
    </citation>
    <scope>NUCLEOTIDE SEQUENCE</scope>
    <source>
        <strain evidence="3">7032989</strain>
    </source>
</reference>
<evidence type="ECO:0000313" key="7">
    <source>
        <dbReference type="EMBL" id="VFD32667.1"/>
    </source>
</evidence>
<name>A0A031WGU9_CLODI</name>
<dbReference type="EMBL" id="LK933005">
    <property type="protein sequence ID" value="CDT21102.1"/>
    <property type="molecule type" value="Genomic_DNA"/>
</dbReference>
<dbReference type="SUPFAM" id="SSF46689">
    <property type="entry name" value="Homeodomain-like"/>
    <property type="match status" value="1"/>
</dbReference>
<dbReference type="EMBL" id="CAAJVP010000002">
    <property type="protein sequence ID" value="VHX96831.1"/>
    <property type="molecule type" value="Genomic_DNA"/>
</dbReference>
<evidence type="ECO:0000313" key="12">
    <source>
        <dbReference type="Proteomes" id="UP000372533"/>
    </source>
</evidence>
<evidence type="ECO:0000313" key="8">
    <source>
        <dbReference type="EMBL" id="VFD53417.1"/>
    </source>
</evidence>
<dbReference type="GeneID" id="66353843"/>
<dbReference type="EMBL" id="CAADAT010000003">
    <property type="protein sequence ID" value="VFD53417.1"/>
    <property type="molecule type" value="Genomic_DNA"/>
</dbReference>
<proteinExistence type="predicted"/>
<dbReference type="Proteomes" id="UP000878956">
    <property type="component" value="Unassembled WGS sequence"/>
</dbReference>
<dbReference type="EMBL" id="CAADAN010000007">
    <property type="protein sequence ID" value="VFD32667.1"/>
    <property type="molecule type" value="Genomic_DNA"/>
</dbReference>